<feature type="domain" description="Ig-like" evidence="5">
    <location>
        <begin position="22"/>
        <end position="108"/>
    </location>
</feature>
<dbReference type="InterPro" id="IPR003599">
    <property type="entry name" value="Ig_sub"/>
</dbReference>
<keyword evidence="7" id="KW-1185">Reference proteome</keyword>
<accession>A0A6I8N5M0</accession>
<dbReference type="GeneTree" id="ENSGT00940000154869"/>
<evidence type="ECO:0000256" key="3">
    <source>
        <dbReference type="ARBA" id="ARBA00043265"/>
    </source>
</evidence>
<evidence type="ECO:0000256" key="4">
    <source>
        <dbReference type="SAM" id="SignalP"/>
    </source>
</evidence>
<dbReference type="GO" id="GO:0019814">
    <property type="term" value="C:immunoglobulin complex"/>
    <property type="evidence" value="ECO:0000318"/>
    <property type="project" value="GO_Central"/>
</dbReference>
<evidence type="ECO:0000313" key="6">
    <source>
        <dbReference type="Ensembl" id="ENSOANP00000036278.1"/>
    </source>
</evidence>
<organism evidence="6 7">
    <name type="scientific">Ornithorhynchus anatinus</name>
    <name type="common">Duckbill platypus</name>
    <dbReference type="NCBI Taxonomy" id="9258"/>
    <lineage>
        <taxon>Eukaryota</taxon>
        <taxon>Metazoa</taxon>
        <taxon>Chordata</taxon>
        <taxon>Craniata</taxon>
        <taxon>Vertebrata</taxon>
        <taxon>Euteleostomi</taxon>
        <taxon>Mammalia</taxon>
        <taxon>Monotremata</taxon>
        <taxon>Ornithorhynchidae</taxon>
        <taxon>Ornithorhynchus</taxon>
    </lineage>
</organism>
<proteinExistence type="predicted"/>
<dbReference type="Bgee" id="ENSOANG00000044027">
    <property type="expression patterns" value="Expressed in liver and 5 other cell types or tissues"/>
</dbReference>
<keyword evidence="2" id="KW-1064">Adaptive immunity</keyword>
<dbReference type="GO" id="GO:0006955">
    <property type="term" value="P:immune response"/>
    <property type="evidence" value="ECO:0000318"/>
    <property type="project" value="GO_Central"/>
</dbReference>
<keyword evidence="1" id="KW-0391">Immunity</keyword>
<dbReference type="Ensembl" id="ENSOANT00000051643.1">
    <property type="protein sequence ID" value="ENSOANP00000036278.1"/>
    <property type="gene ID" value="ENSOANG00000044027.1"/>
</dbReference>
<name>A0A6I8N5M0_ORNAN</name>
<dbReference type="PROSITE" id="PS50835">
    <property type="entry name" value="IG_LIKE"/>
    <property type="match status" value="1"/>
</dbReference>
<dbReference type="GO" id="GO:0002250">
    <property type="term" value="P:adaptive immune response"/>
    <property type="evidence" value="ECO:0007669"/>
    <property type="project" value="UniProtKB-KW"/>
</dbReference>
<dbReference type="AlphaFoldDB" id="A0A6I8N5M0"/>
<sequence>MASTALLFGILLLWITDARRDITLTQTPTFLSVALGEKVTINCKASQDVNKEVSWYQEKPGLPIKSLVHAASTLSPGAPARFSGSGSGSDYIFTISRVEADDIANYYCMHDYGWPPTVIHTRAKTPVHGSWQEGSFLGGDENPFSVSVCLLFYFLFPQAKAVRFWGSSLPLLLSQLYILPTSSFPIFPHSLSLYSSNLPTPFCFNAIFPLLLHLYFSVFPRSL</sequence>
<dbReference type="InterPro" id="IPR050150">
    <property type="entry name" value="IgV_Light_Chain"/>
</dbReference>
<evidence type="ECO:0000313" key="7">
    <source>
        <dbReference type="Proteomes" id="UP000002279"/>
    </source>
</evidence>
<dbReference type="GO" id="GO:0016020">
    <property type="term" value="C:membrane"/>
    <property type="evidence" value="ECO:0007669"/>
    <property type="project" value="UniProtKB-ARBA"/>
</dbReference>
<dbReference type="SMART" id="SM00406">
    <property type="entry name" value="IGv"/>
    <property type="match status" value="1"/>
</dbReference>
<reference evidence="6" key="3">
    <citation type="submission" date="2025-09" db="UniProtKB">
        <authorList>
            <consortium name="Ensembl"/>
        </authorList>
    </citation>
    <scope>IDENTIFICATION</scope>
    <source>
        <strain evidence="6">Glennie</strain>
    </source>
</reference>
<dbReference type="InterPro" id="IPR007110">
    <property type="entry name" value="Ig-like_dom"/>
</dbReference>
<dbReference type="Gene3D" id="2.60.40.10">
    <property type="entry name" value="Immunoglobulins"/>
    <property type="match status" value="1"/>
</dbReference>
<keyword evidence="3" id="KW-1280">Immunoglobulin</keyword>
<dbReference type="InterPro" id="IPR013783">
    <property type="entry name" value="Ig-like_fold"/>
</dbReference>
<dbReference type="InterPro" id="IPR036179">
    <property type="entry name" value="Ig-like_dom_sf"/>
</dbReference>
<dbReference type="Proteomes" id="UP000002279">
    <property type="component" value="Chromosome 18"/>
</dbReference>
<dbReference type="SMART" id="SM00408">
    <property type="entry name" value="IGc2"/>
    <property type="match status" value="1"/>
</dbReference>
<dbReference type="SMART" id="SM00409">
    <property type="entry name" value="IG"/>
    <property type="match status" value="1"/>
</dbReference>
<dbReference type="InParanoid" id="A0A6I8N5M0"/>
<dbReference type="SUPFAM" id="SSF48726">
    <property type="entry name" value="Immunoglobulin"/>
    <property type="match status" value="1"/>
</dbReference>
<feature type="chain" id="PRO_5026284796" description="Ig-like domain-containing protein" evidence="4">
    <location>
        <begin position="19"/>
        <end position="223"/>
    </location>
</feature>
<dbReference type="FunCoup" id="A0A6I8N5M0">
    <property type="interactions" value="446"/>
</dbReference>
<dbReference type="InterPro" id="IPR003598">
    <property type="entry name" value="Ig_sub2"/>
</dbReference>
<dbReference type="PANTHER" id="PTHR23267">
    <property type="entry name" value="IMMUNOGLOBULIN LIGHT CHAIN"/>
    <property type="match status" value="1"/>
</dbReference>
<dbReference type="GO" id="GO:0005576">
    <property type="term" value="C:extracellular region"/>
    <property type="evidence" value="ECO:0007669"/>
    <property type="project" value="UniProtKB-ARBA"/>
</dbReference>
<dbReference type="FunFam" id="2.60.40.10:FF:000212">
    <property type="entry name" value="Immunoglobulin kappa chain variable 12-38"/>
    <property type="match status" value="1"/>
</dbReference>
<evidence type="ECO:0000256" key="2">
    <source>
        <dbReference type="ARBA" id="ARBA00023130"/>
    </source>
</evidence>
<dbReference type="InterPro" id="IPR013106">
    <property type="entry name" value="Ig_V-set"/>
</dbReference>
<feature type="signal peptide" evidence="4">
    <location>
        <begin position="1"/>
        <end position="18"/>
    </location>
</feature>
<reference evidence="6" key="2">
    <citation type="submission" date="2025-08" db="UniProtKB">
        <authorList>
            <consortium name="Ensembl"/>
        </authorList>
    </citation>
    <scope>IDENTIFICATION</scope>
    <source>
        <strain evidence="6">Glennie</strain>
    </source>
</reference>
<evidence type="ECO:0000259" key="5">
    <source>
        <dbReference type="PROSITE" id="PS50835"/>
    </source>
</evidence>
<reference evidence="6 7" key="1">
    <citation type="journal article" date="2008" name="Nature">
        <title>Genome analysis of the platypus reveals unique signatures of evolution.</title>
        <authorList>
            <person name="Warren W.C."/>
            <person name="Hillier L.W."/>
            <person name="Marshall Graves J.A."/>
            <person name="Birney E."/>
            <person name="Ponting C.P."/>
            <person name="Grutzner F."/>
            <person name="Belov K."/>
            <person name="Miller W."/>
            <person name="Clarke L."/>
            <person name="Chinwalla A.T."/>
            <person name="Yang S.P."/>
            <person name="Heger A."/>
            <person name="Locke D.P."/>
            <person name="Miethke P."/>
            <person name="Waters P.D."/>
            <person name="Veyrunes F."/>
            <person name="Fulton L."/>
            <person name="Fulton B."/>
            <person name="Graves T."/>
            <person name="Wallis J."/>
            <person name="Puente X.S."/>
            <person name="Lopez-Otin C."/>
            <person name="Ordonez G.R."/>
            <person name="Eichler E.E."/>
            <person name="Chen L."/>
            <person name="Cheng Z."/>
            <person name="Deakin J.E."/>
            <person name="Alsop A."/>
            <person name="Thompson K."/>
            <person name="Kirby P."/>
            <person name="Papenfuss A.T."/>
            <person name="Wakefield M.J."/>
            <person name="Olender T."/>
            <person name="Lancet D."/>
            <person name="Huttley G.A."/>
            <person name="Smit A.F."/>
            <person name="Pask A."/>
            <person name="Temple-Smith P."/>
            <person name="Batzer M.A."/>
            <person name="Walker J.A."/>
            <person name="Konkel M.K."/>
            <person name="Harris R.S."/>
            <person name="Whittington C.M."/>
            <person name="Wong E.S."/>
            <person name="Gemmell N.J."/>
            <person name="Buschiazzo E."/>
            <person name="Vargas Jentzsch I.M."/>
            <person name="Merkel A."/>
            <person name="Schmitz J."/>
            <person name="Zemann A."/>
            <person name="Churakov G."/>
            <person name="Kriegs J.O."/>
            <person name="Brosius J."/>
            <person name="Murchison E.P."/>
            <person name="Sachidanandam R."/>
            <person name="Smith C."/>
            <person name="Hannon G.J."/>
            <person name="Tsend-Ayush E."/>
            <person name="McMillan D."/>
            <person name="Attenborough R."/>
            <person name="Rens W."/>
            <person name="Ferguson-Smith M."/>
            <person name="Lefevre C.M."/>
            <person name="Sharp J.A."/>
            <person name="Nicholas K.R."/>
            <person name="Ray D.A."/>
            <person name="Kube M."/>
            <person name="Reinhardt R."/>
            <person name="Pringle T.H."/>
            <person name="Taylor J."/>
            <person name="Jones R.C."/>
            <person name="Nixon B."/>
            <person name="Dacheux J.L."/>
            <person name="Niwa H."/>
            <person name="Sekita Y."/>
            <person name="Huang X."/>
            <person name="Stark A."/>
            <person name="Kheradpour P."/>
            <person name="Kellis M."/>
            <person name="Flicek P."/>
            <person name="Chen Y."/>
            <person name="Webber C."/>
            <person name="Hardison R."/>
            <person name="Nelson J."/>
            <person name="Hallsworth-Pepin K."/>
            <person name="Delehaunty K."/>
            <person name="Markovic C."/>
            <person name="Minx P."/>
            <person name="Feng Y."/>
            <person name="Kremitzki C."/>
            <person name="Mitreva M."/>
            <person name="Glasscock J."/>
            <person name="Wylie T."/>
            <person name="Wohldmann P."/>
            <person name="Thiru P."/>
            <person name="Nhan M.N."/>
            <person name="Pohl C.S."/>
            <person name="Smith S.M."/>
            <person name="Hou S."/>
            <person name="Nefedov M."/>
            <person name="de Jong P.J."/>
            <person name="Renfree M.B."/>
            <person name="Mardis E.R."/>
            <person name="Wilson R.K."/>
        </authorList>
    </citation>
    <scope>NUCLEOTIDE SEQUENCE [LARGE SCALE GENOMIC DNA]</scope>
    <source>
        <strain evidence="6 7">Glennie</strain>
    </source>
</reference>
<protein>
    <recommendedName>
        <fullName evidence="5">Ig-like domain-containing protein</fullName>
    </recommendedName>
</protein>
<keyword evidence="4" id="KW-0732">Signal</keyword>
<dbReference type="Pfam" id="PF07686">
    <property type="entry name" value="V-set"/>
    <property type="match status" value="1"/>
</dbReference>
<evidence type="ECO:0000256" key="1">
    <source>
        <dbReference type="ARBA" id="ARBA00022859"/>
    </source>
</evidence>